<gene>
    <name evidence="2" type="ORF">EDC56_1502</name>
</gene>
<evidence type="ECO:0000313" key="3">
    <source>
        <dbReference type="Proteomes" id="UP000275394"/>
    </source>
</evidence>
<keyword evidence="1" id="KW-0472">Membrane</keyword>
<evidence type="ECO:0000256" key="1">
    <source>
        <dbReference type="SAM" id="Phobius"/>
    </source>
</evidence>
<organism evidence="2 3">
    <name type="scientific">Sinobacterium caligoides</name>
    <dbReference type="NCBI Taxonomy" id="933926"/>
    <lineage>
        <taxon>Bacteria</taxon>
        <taxon>Pseudomonadati</taxon>
        <taxon>Pseudomonadota</taxon>
        <taxon>Gammaproteobacteria</taxon>
        <taxon>Cellvibrionales</taxon>
        <taxon>Spongiibacteraceae</taxon>
        <taxon>Sinobacterium</taxon>
    </lineage>
</organism>
<dbReference type="Proteomes" id="UP000275394">
    <property type="component" value="Unassembled WGS sequence"/>
</dbReference>
<comment type="caution">
    <text evidence="2">The sequence shown here is derived from an EMBL/GenBank/DDBJ whole genome shotgun (WGS) entry which is preliminary data.</text>
</comment>
<evidence type="ECO:0000313" key="2">
    <source>
        <dbReference type="EMBL" id="ROS01078.1"/>
    </source>
</evidence>
<dbReference type="AlphaFoldDB" id="A0A3N2DMQ3"/>
<keyword evidence="3" id="KW-1185">Reference proteome</keyword>
<feature type="transmembrane region" description="Helical" evidence="1">
    <location>
        <begin position="31"/>
        <end position="51"/>
    </location>
</feature>
<dbReference type="RefSeq" id="WP_123711911.1">
    <property type="nucleotide sequence ID" value="NZ_RKHR01000004.1"/>
</dbReference>
<protein>
    <submittedName>
        <fullName evidence="2">Uncharacterized protein</fullName>
    </submittedName>
</protein>
<proteinExistence type="predicted"/>
<feature type="transmembrane region" description="Helical" evidence="1">
    <location>
        <begin position="95"/>
        <end position="118"/>
    </location>
</feature>
<dbReference type="EMBL" id="RKHR01000004">
    <property type="protein sequence ID" value="ROS01078.1"/>
    <property type="molecule type" value="Genomic_DNA"/>
</dbReference>
<feature type="transmembrane region" description="Helical" evidence="1">
    <location>
        <begin position="63"/>
        <end position="89"/>
    </location>
</feature>
<reference evidence="2 3" key="1">
    <citation type="submission" date="2018-11" db="EMBL/GenBank/DDBJ databases">
        <title>Genomic Encyclopedia of Type Strains, Phase IV (KMG-IV): sequencing the most valuable type-strain genomes for metagenomic binning, comparative biology and taxonomic classification.</title>
        <authorList>
            <person name="Goeker M."/>
        </authorList>
    </citation>
    <scope>NUCLEOTIDE SEQUENCE [LARGE SCALE GENOMIC DNA]</scope>
    <source>
        <strain evidence="2 3">DSM 100316</strain>
    </source>
</reference>
<sequence>MVFKYWLSFEVKRWLIMAPIIMIFWDGKTNTHYFLAAIFMLLSIVAFWMTLTWPKVLAAPSTILKSFAALTLFHVIGYAAVPLFVATFLDGIGVAALYFVPFILIYVFVVMPFVGFLLCTKVIFNKSRVL</sequence>
<accession>A0A3N2DMQ3</accession>
<name>A0A3N2DMQ3_9GAMM</name>
<keyword evidence="1" id="KW-1133">Transmembrane helix</keyword>
<keyword evidence="1" id="KW-0812">Transmembrane</keyword>